<sequence>MGPRFSFSSQGLVSMKLNVLIETAKENNGFISKDCECHFTIPYGFVPEADCKKHDNKSFVETMGSKAEQVLGEFD</sequence>
<dbReference type="AlphaFoldDB" id="A0A0F9LTC5"/>
<reference evidence="1" key="1">
    <citation type="journal article" date="2015" name="Nature">
        <title>Complex archaea that bridge the gap between prokaryotes and eukaryotes.</title>
        <authorList>
            <person name="Spang A."/>
            <person name="Saw J.H."/>
            <person name="Jorgensen S.L."/>
            <person name="Zaremba-Niedzwiedzka K."/>
            <person name="Martijn J."/>
            <person name="Lind A.E."/>
            <person name="van Eijk R."/>
            <person name="Schleper C."/>
            <person name="Guy L."/>
            <person name="Ettema T.J."/>
        </authorList>
    </citation>
    <scope>NUCLEOTIDE SEQUENCE</scope>
</reference>
<organism evidence="1">
    <name type="scientific">marine sediment metagenome</name>
    <dbReference type="NCBI Taxonomy" id="412755"/>
    <lineage>
        <taxon>unclassified sequences</taxon>
        <taxon>metagenomes</taxon>
        <taxon>ecological metagenomes</taxon>
    </lineage>
</organism>
<proteinExistence type="predicted"/>
<accession>A0A0F9LTC5</accession>
<dbReference type="EMBL" id="LAZR01010310">
    <property type="protein sequence ID" value="KKM67655.1"/>
    <property type="molecule type" value="Genomic_DNA"/>
</dbReference>
<evidence type="ECO:0000313" key="1">
    <source>
        <dbReference type="EMBL" id="KKM67655.1"/>
    </source>
</evidence>
<name>A0A0F9LTC5_9ZZZZ</name>
<protein>
    <submittedName>
        <fullName evidence="1">Uncharacterized protein</fullName>
    </submittedName>
</protein>
<comment type="caution">
    <text evidence="1">The sequence shown here is derived from an EMBL/GenBank/DDBJ whole genome shotgun (WGS) entry which is preliminary data.</text>
</comment>
<gene>
    <name evidence="1" type="ORF">LCGC14_1468970</name>
</gene>